<reference evidence="5" key="1">
    <citation type="journal article" date="2021" name="PeerJ">
        <title>Extensive microbial diversity within the chicken gut microbiome revealed by metagenomics and culture.</title>
        <authorList>
            <person name="Gilroy R."/>
            <person name="Ravi A."/>
            <person name="Getino M."/>
            <person name="Pursley I."/>
            <person name="Horton D.L."/>
            <person name="Alikhan N.F."/>
            <person name="Baker D."/>
            <person name="Gharbi K."/>
            <person name="Hall N."/>
            <person name="Watson M."/>
            <person name="Adriaenssens E.M."/>
            <person name="Foster-Nyarko E."/>
            <person name="Jarju S."/>
            <person name="Secka A."/>
            <person name="Antonio M."/>
            <person name="Oren A."/>
            <person name="Chaudhuri R.R."/>
            <person name="La Ragione R."/>
            <person name="Hildebrand F."/>
            <person name="Pallen M.J."/>
        </authorList>
    </citation>
    <scope>NUCLEOTIDE SEQUENCE</scope>
    <source>
        <strain evidence="5">ChiW19-6364</strain>
    </source>
</reference>
<evidence type="ECO:0000259" key="4">
    <source>
        <dbReference type="PROSITE" id="PS01124"/>
    </source>
</evidence>
<dbReference type="InterPro" id="IPR018060">
    <property type="entry name" value="HTH_AraC"/>
</dbReference>
<dbReference type="InterPro" id="IPR003313">
    <property type="entry name" value="AraC-bd"/>
</dbReference>
<dbReference type="PANTHER" id="PTHR43280">
    <property type="entry name" value="ARAC-FAMILY TRANSCRIPTIONAL REGULATOR"/>
    <property type="match status" value="1"/>
</dbReference>
<dbReference type="PROSITE" id="PS00041">
    <property type="entry name" value="HTH_ARAC_FAMILY_1"/>
    <property type="match status" value="1"/>
</dbReference>
<name>A0A9D2R811_9FIRM</name>
<dbReference type="InterPro" id="IPR014710">
    <property type="entry name" value="RmlC-like_jellyroll"/>
</dbReference>
<dbReference type="Gene3D" id="1.10.10.60">
    <property type="entry name" value="Homeodomain-like"/>
    <property type="match status" value="2"/>
</dbReference>
<dbReference type="PRINTS" id="PR00032">
    <property type="entry name" value="HTHARAC"/>
</dbReference>
<evidence type="ECO:0000313" key="6">
    <source>
        <dbReference type="Proteomes" id="UP000823850"/>
    </source>
</evidence>
<dbReference type="InterPro" id="IPR037923">
    <property type="entry name" value="HTH-like"/>
</dbReference>
<gene>
    <name evidence="5" type="ORF">H9913_01970</name>
</gene>
<evidence type="ECO:0000256" key="2">
    <source>
        <dbReference type="ARBA" id="ARBA00023125"/>
    </source>
</evidence>
<dbReference type="CDD" id="cd06986">
    <property type="entry name" value="cupin_MmsR-like_N"/>
    <property type="match status" value="1"/>
</dbReference>
<dbReference type="InterPro" id="IPR018062">
    <property type="entry name" value="HTH_AraC-typ_CS"/>
</dbReference>
<reference evidence="5" key="2">
    <citation type="submission" date="2021-04" db="EMBL/GenBank/DDBJ databases">
        <authorList>
            <person name="Gilroy R."/>
        </authorList>
    </citation>
    <scope>NUCLEOTIDE SEQUENCE</scope>
    <source>
        <strain evidence="5">ChiW19-6364</strain>
    </source>
</reference>
<organism evidence="5 6">
    <name type="scientific">Candidatus Blautia stercoripullorum</name>
    <dbReference type="NCBI Taxonomy" id="2838502"/>
    <lineage>
        <taxon>Bacteria</taxon>
        <taxon>Bacillati</taxon>
        <taxon>Bacillota</taxon>
        <taxon>Clostridia</taxon>
        <taxon>Lachnospirales</taxon>
        <taxon>Lachnospiraceae</taxon>
        <taxon>Blautia</taxon>
    </lineage>
</organism>
<dbReference type="Gene3D" id="2.60.120.10">
    <property type="entry name" value="Jelly Rolls"/>
    <property type="match status" value="1"/>
</dbReference>
<proteinExistence type="predicted"/>
<evidence type="ECO:0000313" key="5">
    <source>
        <dbReference type="EMBL" id="HJD38772.1"/>
    </source>
</evidence>
<protein>
    <submittedName>
        <fullName evidence="5">Helix-turn-helix domain-containing protein</fullName>
    </submittedName>
</protein>
<dbReference type="SUPFAM" id="SSF46689">
    <property type="entry name" value="Homeodomain-like"/>
    <property type="match status" value="2"/>
</dbReference>
<dbReference type="Pfam" id="PF12833">
    <property type="entry name" value="HTH_18"/>
    <property type="match status" value="1"/>
</dbReference>
<dbReference type="SUPFAM" id="SSF51215">
    <property type="entry name" value="Regulatory protein AraC"/>
    <property type="match status" value="1"/>
</dbReference>
<dbReference type="GO" id="GO:0003700">
    <property type="term" value="F:DNA-binding transcription factor activity"/>
    <property type="evidence" value="ECO:0007669"/>
    <property type="project" value="InterPro"/>
</dbReference>
<dbReference type="PANTHER" id="PTHR43280:SF2">
    <property type="entry name" value="HTH-TYPE TRANSCRIPTIONAL REGULATOR EXSA"/>
    <property type="match status" value="1"/>
</dbReference>
<dbReference type="AlphaFoldDB" id="A0A9D2R811"/>
<keyword evidence="3" id="KW-0804">Transcription</keyword>
<comment type="caution">
    <text evidence="5">The sequence shown here is derived from an EMBL/GenBank/DDBJ whole genome shotgun (WGS) entry which is preliminary data.</text>
</comment>
<dbReference type="InterPro" id="IPR020449">
    <property type="entry name" value="Tscrpt_reg_AraC-type_HTH"/>
</dbReference>
<accession>A0A9D2R811</accession>
<evidence type="ECO:0000256" key="1">
    <source>
        <dbReference type="ARBA" id="ARBA00023015"/>
    </source>
</evidence>
<dbReference type="Pfam" id="PF02311">
    <property type="entry name" value="AraC_binding"/>
    <property type="match status" value="1"/>
</dbReference>
<sequence>MIGNRDIFLDRINLNNLSFHLNHCGMQECEAGYEYGFPMKPYHLIHFVLEGEGYLEQDKKISHIKAGQAFYIPAGSPAKYHASSVNPWRYGWIGFYANSQNPFLRYLFKDSTILDLSLPLPEIEKYLLTIMSVTDQRLSRIKKYQESDFTGEQFVSIHKLSESLAANSRMLDFFSVLIQTQSDENSINEEKISPALLAKTFMDENYQMPVKIREIAESLHLHPNYLSAVFKKEYRQTPKEYLCSLRMSQASMLLSLTEHPVSVISESVGYPNPLQFSAKFKSYYGLSPREYRKAYRSGGKGSL</sequence>
<dbReference type="Proteomes" id="UP000823850">
    <property type="component" value="Unassembled WGS sequence"/>
</dbReference>
<dbReference type="GO" id="GO:0043565">
    <property type="term" value="F:sequence-specific DNA binding"/>
    <property type="evidence" value="ECO:0007669"/>
    <property type="project" value="InterPro"/>
</dbReference>
<keyword evidence="2" id="KW-0238">DNA-binding</keyword>
<dbReference type="EMBL" id="DWUX01000035">
    <property type="protein sequence ID" value="HJD38772.1"/>
    <property type="molecule type" value="Genomic_DNA"/>
</dbReference>
<evidence type="ECO:0000256" key="3">
    <source>
        <dbReference type="ARBA" id="ARBA00023163"/>
    </source>
</evidence>
<keyword evidence="1" id="KW-0805">Transcription regulation</keyword>
<dbReference type="SMART" id="SM00342">
    <property type="entry name" value="HTH_ARAC"/>
    <property type="match status" value="1"/>
</dbReference>
<dbReference type="InterPro" id="IPR009057">
    <property type="entry name" value="Homeodomain-like_sf"/>
</dbReference>
<dbReference type="PROSITE" id="PS01124">
    <property type="entry name" value="HTH_ARAC_FAMILY_2"/>
    <property type="match status" value="1"/>
</dbReference>
<feature type="domain" description="HTH araC/xylS-type" evidence="4">
    <location>
        <begin position="196"/>
        <end position="294"/>
    </location>
</feature>